<feature type="transmembrane region" description="Helical" evidence="1">
    <location>
        <begin position="6"/>
        <end position="26"/>
    </location>
</feature>
<keyword evidence="1" id="KW-0472">Membrane</keyword>
<dbReference type="EMBL" id="QXJM01000039">
    <property type="protein sequence ID" value="RIE02024.1"/>
    <property type="molecule type" value="Genomic_DNA"/>
</dbReference>
<proteinExistence type="predicted"/>
<gene>
    <name evidence="2" type="ORF">D3H35_14765</name>
</gene>
<keyword evidence="1" id="KW-1133">Transmembrane helix</keyword>
<feature type="transmembrane region" description="Helical" evidence="1">
    <location>
        <begin position="608"/>
        <end position="625"/>
    </location>
</feature>
<feature type="transmembrane region" description="Helical" evidence="1">
    <location>
        <begin position="517"/>
        <end position="539"/>
    </location>
</feature>
<dbReference type="Pfam" id="PF18949">
    <property type="entry name" value="DUF5693"/>
    <property type="match status" value="1"/>
</dbReference>
<organism evidence="2 3">
    <name type="scientific">Cohnella faecalis</name>
    <dbReference type="NCBI Taxonomy" id="2315694"/>
    <lineage>
        <taxon>Bacteria</taxon>
        <taxon>Bacillati</taxon>
        <taxon>Bacillota</taxon>
        <taxon>Bacilli</taxon>
        <taxon>Bacillales</taxon>
        <taxon>Paenibacillaceae</taxon>
        <taxon>Cohnella</taxon>
    </lineage>
</organism>
<feature type="transmembrane region" description="Helical" evidence="1">
    <location>
        <begin position="657"/>
        <end position="681"/>
    </location>
</feature>
<dbReference type="RefSeq" id="WP_119150066.1">
    <property type="nucleotide sequence ID" value="NZ_QXJM01000039.1"/>
</dbReference>
<dbReference type="Proteomes" id="UP000266340">
    <property type="component" value="Unassembled WGS sequence"/>
</dbReference>
<sequence length="695" mass="76136">MESQVVHWLWWIVLVGVVAALPVMYARAQTESSANKVAVVVDYRDLLQVSSTKGEPEAFLDEQLAKLKEAGVNGMAVFESTLQELSWAGEVEVYTATEAALLEGKTAADAGNNRTYVMFTKPGDADTIRSMIDWAFKKHGFDVADWSYEGQKGVSIDMGIDDAMIRPMQPNPLEMDRLHAAGYQLYPRLSDRFSPYDRDEMKRWIESFEKYGVTRVLFDGEGVPGFSEPAKNKAIENLADLLKEHGMGIGAFENMKAPTKGLSSLAKDLDYNVVRAHSLSDGELAKLTVEQLQDRLFLAVKDRDIRLIYLHTLALRDSVKGKMTNPLEMIVDTLMGAEKSDDTDDTIDTSTVSEGTVEATALEREVGFIEKMSDFGFELGVPQAFDVHHAPAEKALRGLAMAGAIALVALMLGLFAPALLLPVTVIGYIGAAGLYVLAPTLMVQMLALFAAIAAPTVAVVLLVRKIRERRDAELSNGRKLGAALLLFVKTSVLSIAAVPLVVAMLNHITYSLVLQQFRGVSLLHLAPIALVAIYVFLYGSGDTVIGNARRILMMPVTFFWVVLIGVGAAAGMYYLTRTGNAGQVSGLELAFRSFLENTFGVRPRTKEFLIGHPLMLAGIFIALRYRWAMILLAMATIAQLSMVDTFAHIHTPLAMSIIRVLLGLGMGIVIGLIAVGVWRIIEKTWGRVEKYALDK</sequence>
<evidence type="ECO:0000313" key="2">
    <source>
        <dbReference type="EMBL" id="RIE02024.1"/>
    </source>
</evidence>
<feature type="transmembrane region" description="Helical" evidence="1">
    <location>
        <begin position="441"/>
        <end position="463"/>
    </location>
</feature>
<dbReference type="InterPro" id="IPR043748">
    <property type="entry name" value="DUF5693"/>
</dbReference>
<evidence type="ECO:0000313" key="3">
    <source>
        <dbReference type="Proteomes" id="UP000266340"/>
    </source>
</evidence>
<protein>
    <submittedName>
        <fullName evidence="2">Uncharacterized protein</fullName>
    </submittedName>
</protein>
<feature type="transmembrane region" description="Helical" evidence="1">
    <location>
        <begin position="484"/>
        <end position="505"/>
    </location>
</feature>
<evidence type="ECO:0000256" key="1">
    <source>
        <dbReference type="SAM" id="Phobius"/>
    </source>
</evidence>
<reference evidence="2 3" key="1">
    <citation type="submission" date="2018-09" db="EMBL/GenBank/DDBJ databases">
        <title>Cohnella cavernae sp. nov., isolated from a karst cave.</title>
        <authorList>
            <person name="Zhu H."/>
        </authorList>
    </citation>
    <scope>NUCLEOTIDE SEQUENCE [LARGE SCALE GENOMIC DNA]</scope>
    <source>
        <strain evidence="2 3">K2E09-144</strain>
    </source>
</reference>
<feature type="transmembrane region" description="Helical" evidence="1">
    <location>
        <begin position="404"/>
        <end position="429"/>
    </location>
</feature>
<feature type="transmembrane region" description="Helical" evidence="1">
    <location>
        <begin position="551"/>
        <end position="575"/>
    </location>
</feature>
<dbReference type="AlphaFoldDB" id="A0A398CST5"/>
<dbReference type="OrthoDB" id="3805529at2"/>
<name>A0A398CST5_9BACL</name>
<feature type="transmembrane region" description="Helical" evidence="1">
    <location>
        <begin position="630"/>
        <end position="651"/>
    </location>
</feature>
<comment type="caution">
    <text evidence="2">The sequence shown here is derived from an EMBL/GenBank/DDBJ whole genome shotgun (WGS) entry which is preliminary data.</text>
</comment>
<keyword evidence="1" id="KW-0812">Transmembrane</keyword>
<accession>A0A398CST5</accession>
<keyword evidence="3" id="KW-1185">Reference proteome</keyword>